<accession>A0A182F6W1</accession>
<dbReference type="VEuPathDB" id="VectorBase:AALB20_030217"/>
<evidence type="ECO:0000313" key="2">
    <source>
        <dbReference type="Proteomes" id="UP000069272"/>
    </source>
</evidence>
<dbReference type="AlphaFoldDB" id="A0A182F6W1"/>
<reference evidence="1 2" key="1">
    <citation type="journal article" date="2017" name="G3 (Bethesda)">
        <title>The Physical Genome Mapping of Anopheles albimanus Corrected Scaffold Misassemblies and Identified Interarm Rearrangements in Genus Anopheles.</title>
        <authorList>
            <person name="Artemov G.N."/>
            <person name="Peery A.N."/>
            <person name="Jiang X."/>
            <person name="Tu Z."/>
            <person name="Stegniy V.N."/>
            <person name="Sharakhova M.V."/>
            <person name="Sharakhov I.V."/>
        </authorList>
    </citation>
    <scope>NUCLEOTIDE SEQUENCE [LARGE SCALE GENOMIC DNA]</scope>
    <source>
        <strain evidence="1 2">ALBI9_A</strain>
    </source>
</reference>
<dbReference type="VEuPathDB" id="VectorBase:AALB002216"/>
<protein>
    <submittedName>
        <fullName evidence="1">Chitin-binding type-4 domain-containing protein</fullName>
    </submittedName>
</protein>
<dbReference type="PANTHER" id="PTHR21113">
    <property type="entry name" value="AGAP001705-PA"/>
    <property type="match status" value="1"/>
</dbReference>
<dbReference type="STRING" id="7167.A0A182F6W1"/>
<sequence>MTVQLVTPRAIGRPLLLLVVACAFVGNVKSHGMALDPIARGSRWRCNPLAIPNYTDNELFCGGFQVYWGTFNGKCGVCGDSYGDAVPRRHELGGFYGQGDIVRQYLKGSVIEARIRITANHRGYFTFDVCNLDAGAEDESCFNKYPLYQPDGSREWSLPSNAPGEYYIKLKLPDTLVCRHCVFRWTYVAGNNWGYCSDGTGKLGCGPQETFKTCSDIRIADATDIVPNFAYCTKAV</sequence>
<evidence type="ECO:0000313" key="1">
    <source>
        <dbReference type="EnsemblMetazoa" id="AALB002216-PA"/>
    </source>
</evidence>
<dbReference type="InterPro" id="IPR004302">
    <property type="entry name" value="Cellulose/chitin-bd_N"/>
</dbReference>
<dbReference type="Pfam" id="PF03067">
    <property type="entry name" value="LPMO_10"/>
    <property type="match status" value="1"/>
</dbReference>
<dbReference type="EnsemblMetazoa" id="AALB002216-RA">
    <property type="protein sequence ID" value="AALB002216-PA"/>
    <property type="gene ID" value="AALB002216"/>
</dbReference>
<name>A0A182F6W1_ANOAL</name>
<keyword evidence="2" id="KW-1185">Reference proteome</keyword>
<dbReference type="Proteomes" id="UP000069272">
    <property type="component" value="Chromosome 2R"/>
</dbReference>
<reference evidence="1" key="2">
    <citation type="submission" date="2022-08" db="UniProtKB">
        <authorList>
            <consortium name="EnsemblMetazoa"/>
        </authorList>
    </citation>
    <scope>IDENTIFICATION</scope>
    <source>
        <strain evidence="1">STECLA/ALBI9_A</strain>
    </source>
</reference>
<proteinExistence type="predicted"/>
<dbReference type="PANTHER" id="PTHR21113:SF14">
    <property type="entry name" value="LP24064P"/>
    <property type="match status" value="1"/>
</dbReference>
<organism evidence="1 2">
    <name type="scientific">Anopheles albimanus</name>
    <name type="common">New world malaria mosquito</name>
    <dbReference type="NCBI Taxonomy" id="7167"/>
    <lineage>
        <taxon>Eukaryota</taxon>
        <taxon>Metazoa</taxon>
        <taxon>Ecdysozoa</taxon>
        <taxon>Arthropoda</taxon>
        <taxon>Hexapoda</taxon>
        <taxon>Insecta</taxon>
        <taxon>Pterygota</taxon>
        <taxon>Neoptera</taxon>
        <taxon>Endopterygota</taxon>
        <taxon>Diptera</taxon>
        <taxon>Nematocera</taxon>
        <taxon>Culicoidea</taxon>
        <taxon>Culicidae</taxon>
        <taxon>Anophelinae</taxon>
        <taxon>Anopheles</taxon>
    </lineage>
</organism>